<dbReference type="OrthoDB" id="9981402at2759"/>
<dbReference type="SMART" id="SM00212">
    <property type="entry name" value="UBCc"/>
    <property type="match status" value="1"/>
</dbReference>
<dbReference type="PROSITE" id="PS50127">
    <property type="entry name" value="UBC_2"/>
    <property type="match status" value="1"/>
</dbReference>
<dbReference type="Proteomes" id="UP000663856">
    <property type="component" value="Unassembled WGS sequence"/>
</dbReference>
<dbReference type="InterPro" id="IPR016135">
    <property type="entry name" value="UBQ-conjugating_enzyme/RWD"/>
</dbReference>
<dbReference type="EMBL" id="CAJNOW010021122">
    <property type="protein sequence ID" value="CAF1682873.1"/>
    <property type="molecule type" value="Genomic_DNA"/>
</dbReference>
<evidence type="ECO:0000259" key="1">
    <source>
        <dbReference type="PROSITE" id="PS50127"/>
    </source>
</evidence>
<dbReference type="InterPro" id="IPR050113">
    <property type="entry name" value="Ub_conjugating_enzyme"/>
</dbReference>
<dbReference type="InterPro" id="IPR000608">
    <property type="entry name" value="UBC"/>
</dbReference>
<dbReference type="Pfam" id="PF00179">
    <property type="entry name" value="UQ_con"/>
    <property type="match status" value="1"/>
</dbReference>
<sequence>MSGAKLNKELYNNIVLLKLLNTNSVPKFQLEQSPFADDDDDESESSAAANQKEVVVTGRIFPDSDIYNQGSFKIEMKILNSFPFDPPEVRFLTPIYHPLVGQDGKFCNELLQKHAKWSNKISLPDVVKAVVKHIDDPNIDYALSVELGREYKENRAEFNRKALEYVKKHALPLFIM</sequence>
<evidence type="ECO:0000313" key="3">
    <source>
        <dbReference type="EMBL" id="CAF1682873.1"/>
    </source>
</evidence>
<dbReference type="EMBL" id="CAJNRF010000495">
    <property type="protein sequence ID" value="CAF1964020.1"/>
    <property type="molecule type" value="Genomic_DNA"/>
</dbReference>
<reference evidence="4" key="1">
    <citation type="submission" date="2021-02" db="EMBL/GenBank/DDBJ databases">
        <authorList>
            <person name="Nowell W R."/>
        </authorList>
    </citation>
    <scope>NUCLEOTIDE SEQUENCE</scope>
</reference>
<dbReference type="AlphaFoldDB" id="A0A816LNY0"/>
<accession>A0A816LNY0</accession>
<evidence type="ECO:0000313" key="4">
    <source>
        <dbReference type="EMBL" id="CAF1964020.1"/>
    </source>
</evidence>
<protein>
    <recommendedName>
        <fullName evidence="1">UBC core domain-containing protein</fullName>
    </recommendedName>
</protein>
<dbReference type="PANTHER" id="PTHR24067">
    <property type="entry name" value="UBIQUITIN-CONJUGATING ENZYME E2"/>
    <property type="match status" value="1"/>
</dbReference>
<dbReference type="Proteomes" id="UP000663834">
    <property type="component" value="Unassembled WGS sequence"/>
</dbReference>
<gene>
    <name evidence="2" type="ORF">CJN711_LOCUS20792</name>
    <name evidence="3" type="ORF">KQP761_LOCUS37277</name>
    <name evidence="4" type="ORF">WKI299_LOCUS2986</name>
</gene>
<feature type="domain" description="UBC core" evidence="1">
    <location>
        <begin position="11"/>
        <end position="171"/>
    </location>
</feature>
<dbReference type="SUPFAM" id="SSF54495">
    <property type="entry name" value="UBC-like"/>
    <property type="match status" value="1"/>
</dbReference>
<dbReference type="EMBL" id="CAJNOV010009762">
    <property type="protein sequence ID" value="CAF1377967.1"/>
    <property type="molecule type" value="Genomic_DNA"/>
</dbReference>
<dbReference type="Gene3D" id="3.10.110.10">
    <property type="entry name" value="Ubiquitin Conjugating Enzyme"/>
    <property type="match status" value="1"/>
</dbReference>
<dbReference type="Proteomes" id="UP000663855">
    <property type="component" value="Unassembled WGS sequence"/>
</dbReference>
<proteinExistence type="predicted"/>
<evidence type="ECO:0000313" key="5">
    <source>
        <dbReference type="Proteomes" id="UP000663856"/>
    </source>
</evidence>
<comment type="caution">
    <text evidence="4">The sequence shown here is derived from an EMBL/GenBank/DDBJ whole genome shotgun (WGS) entry which is preliminary data.</text>
</comment>
<organism evidence="4 5">
    <name type="scientific">Rotaria magnacalcarata</name>
    <dbReference type="NCBI Taxonomy" id="392030"/>
    <lineage>
        <taxon>Eukaryota</taxon>
        <taxon>Metazoa</taxon>
        <taxon>Spiralia</taxon>
        <taxon>Gnathifera</taxon>
        <taxon>Rotifera</taxon>
        <taxon>Eurotatoria</taxon>
        <taxon>Bdelloidea</taxon>
        <taxon>Philodinida</taxon>
        <taxon>Philodinidae</taxon>
        <taxon>Rotaria</taxon>
    </lineage>
</organism>
<evidence type="ECO:0000313" key="2">
    <source>
        <dbReference type="EMBL" id="CAF1377967.1"/>
    </source>
</evidence>
<name>A0A816LNY0_9BILA</name>